<dbReference type="InterPro" id="IPR001626">
    <property type="entry name" value="ABC_TroCD"/>
</dbReference>
<reference evidence="8 9" key="1">
    <citation type="submission" date="2024-04" db="EMBL/GenBank/DDBJ databases">
        <title>A novel species isolated from cricket.</title>
        <authorList>
            <person name="Wang H.-C."/>
        </authorList>
    </citation>
    <scope>NUCLEOTIDE SEQUENCE [LARGE SCALE GENOMIC DNA]</scope>
    <source>
        <strain evidence="8 9">WL0021</strain>
    </source>
</reference>
<keyword evidence="3 6" id="KW-0812">Transmembrane</keyword>
<dbReference type="PANTHER" id="PTHR30477:SF13">
    <property type="entry name" value="IRON TRANSPORT SYSTEM MEMBRANE PROTEIN HI_0360-RELATED"/>
    <property type="match status" value="1"/>
</dbReference>
<dbReference type="InterPro" id="IPR037294">
    <property type="entry name" value="ABC_BtuC-like"/>
</dbReference>
<keyword evidence="4 7" id="KW-1133">Transmembrane helix</keyword>
<proteinExistence type="inferred from homology"/>
<organism evidence="8 9">
    <name type="scientific">Hohaiivirga grylli</name>
    <dbReference type="NCBI Taxonomy" id="3133970"/>
    <lineage>
        <taxon>Bacteria</taxon>
        <taxon>Pseudomonadati</taxon>
        <taxon>Pseudomonadota</taxon>
        <taxon>Alphaproteobacteria</taxon>
        <taxon>Hyphomicrobiales</taxon>
        <taxon>Methylobacteriaceae</taxon>
        <taxon>Hohaiivirga</taxon>
    </lineage>
</organism>
<feature type="transmembrane region" description="Helical" evidence="7">
    <location>
        <begin position="260"/>
        <end position="285"/>
    </location>
</feature>
<keyword evidence="9" id="KW-1185">Reference proteome</keyword>
<feature type="transmembrane region" description="Helical" evidence="7">
    <location>
        <begin position="100"/>
        <end position="119"/>
    </location>
</feature>
<comment type="similarity">
    <text evidence="2 6">Belongs to the ABC-3 integral membrane protein family.</text>
</comment>
<feature type="transmembrane region" description="Helical" evidence="7">
    <location>
        <begin position="69"/>
        <end position="88"/>
    </location>
</feature>
<evidence type="ECO:0000256" key="5">
    <source>
        <dbReference type="ARBA" id="ARBA00023136"/>
    </source>
</evidence>
<evidence type="ECO:0000313" key="8">
    <source>
        <dbReference type="EMBL" id="MEN3931136.1"/>
    </source>
</evidence>
<evidence type="ECO:0000313" key="9">
    <source>
        <dbReference type="Proteomes" id="UP001418637"/>
    </source>
</evidence>
<gene>
    <name evidence="8" type="ORF">WJT86_08705</name>
</gene>
<evidence type="ECO:0000256" key="2">
    <source>
        <dbReference type="ARBA" id="ARBA00008034"/>
    </source>
</evidence>
<feature type="transmembrane region" description="Helical" evidence="7">
    <location>
        <begin position="179"/>
        <end position="197"/>
    </location>
</feature>
<dbReference type="Gene3D" id="1.10.3470.10">
    <property type="entry name" value="ABC transporter involved in vitamin B12 uptake, BtuC"/>
    <property type="match status" value="1"/>
</dbReference>
<dbReference type="Pfam" id="PF00950">
    <property type="entry name" value="ABC-3"/>
    <property type="match status" value="1"/>
</dbReference>
<evidence type="ECO:0000256" key="3">
    <source>
        <dbReference type="ARBA" id="ARBA00022692"/>
    </source>
</evidence>
<accession>A0ABV0BLF8</accession>
<keyword evidence="6" id="KW-0813">Transport</keyword>
<dbReference type="SUPFAM" id="SSF81345">
    <property type="entry name" value="ABC transporter involved in vitamin B12 uptake, BtuC"/>
    <property type="match status" value="1"/>
</dbReference>
<sequence>MFDLLISPFVEFDFMRRALFGSFCIALGAGPVGVFLMLRRMSLTGDAMSHAILPGAAIGYLIAGFSLPAMSIGGVIAGMIVAVLSGLVSRSTHLKEDASLAAFYLISLALGVVIISLRGSGVDLLHVLFGSILALDDPSLLLLTAVASGTIIIIALIYRPLVLDSVDPVFLRSVSRSGPIVHLIFLSLVVLNLVGGFQALGTLLVVGIMMLSATAARFWSNDITKMIIIAIIIGALAGYGGLLLSFHAELISPDARQLPAGPAIVLIAGFIYILSVIGGTNGSLIQKLRPRKHLSA</sequence>
<name>A0ABV0BLF8_9HYPH</name>
<evidence type="ECO:0000256" key="4">
    <source>
        <dbReference type="ARBA" id="ARBA00022989"/>
    </source>
</evidence>
<dbReference type="PANTHER" id="PTHR30477">
    <property type="entry name" value="ABC-TRANSPORTER METAL-BINDING PROTEIN"/>
    <property type="match status" value="1"/>
</dbReference>
<evidence type="ECO:0000256" key="6">
    <source>
        <dbReference type="RuleBase" id="RU003943"/>
    </source>
</evidence>
<comment type="subcellular location">
    <subcellularLocation>
        <location evidence="6">Cell membrane</location>
        <topology evidence="6">Multi-pass membrane protein</topology>
    </subcellularLocation>
    <subcellularLocation>
        <location evidence="1">Membrane</location>
        <topology evidence="1">Multi-pass membrane protein</topology>
    </subcellularLocation>
</comment>
<protein>
    <submittedName>
        <fullName evidence="8">Metal ABC transporter permease</fullName>
    </submittedName>
</protein>
<evidence type="ECO:0000256" key="1">
    <source>
        <dbReference type="ARBA" id="ARBA00004141"/>
    </source>
</evidence>
<dbReference type="RefSeq" id="WP_346337175.1">
    <property type="nucleotide sequence ID" value="NZ_JBBYXI010000003.1"/>
</dbReference>
<comment type="caution">
    <text evidence="8">The sequence shown here is derived from an EMBL/GenBank/DDBJ whole genome shotgun (WGS) entry which is preliminary data.</text>
</comment>
<evidence type="ECO:0000256" key="7">
    <source>
        <dbReference type="SAM" id="Phobius"/>
    </source>
</evidence>
<keyword evidence="5 7" id="KW-0472">Membrane</keyword>
<feature type="transmembrane region" description="Helical" evidence="7">
    <location>
        <begin position="227"/>
        <end position="248"/>
    </location>
</feature>
<feature type="transmembrane region" description="Helical" evidence="7">
    <location>
        <begin position="139"/>
        <end position="158"/>
    </location>
</feature>
<feature type="transmembrane region" description="Helical" evidence="7">
    <location>
        <begin position="20"/>
        <end position="38"/>
    </location>
</feature>
<dbReference type="Proteomes" id="UP001418637">
    <property type="component" value="Unassembled WGS sequence"/>
</dbReference>
<dbReference type="EMBL" id="JBBYXI010000003">
    <property type="protein sequence ID" value="MEN3931136.1"/>
    <property type="molecule type" value="Genomic_DNA"/>
</dbReference>